<sequence length="110" mass="12536">MRVGELLTPNPHANLVRNLSLSLFLLSFSETPLRRTNERIFSSNEKLVLIEGFLSSAKLLSAAAAPLFKWTSIKSVPWRRRRFIFSETGRQSCWRRVTGLLISLPVHIVS</sequence>
<proteinExistence type="predicted"/>
<evidence type="ECO:0000313" key="2">
    <source>
        <dbReference type="Proteomes" id="UP001054837"/>
    </source>
</evidence>
<accession>A0AAV4X222</accession>
<protein>
    <submittedName>
        <fullName evidence="1">Uncharacterized protein</fullName>
    </submittedName>
</protein>
<organism evidence="1 2">
    <name type="scientific">Caerostris darwini</name>
    <dbReference type="NCBI Taxonomy" id="1538125"/>
    <lineage>
        <taxon>Eukaryota</taxon>
        <taxon>Metazoa</taxon>
        <taxon>Ecdysozoa</taxon>
        <taxon>Arthropoda</taxon>
        <taxon>Chelicerata</taxon>
        <taxon>Arachnida</taxon>
        <taxon>Araneae</taxon>
        <taxon>Araneomorphae</taxon>
        <taxon>Entelegynae</taxon>
        <taxon>Araneoidea</taxon>
        <taxon>Araneidae</taxon>
        <taxon>Caerostris</taxon>
    </lineage>
</organism>
<reference evidence="1 2" key="1">
    <citation type="submission" date="2021-06" db="EMBL/GenBank/DDBJ databases">
        <title>Caerostris darwini draft genome.</title>
        <authorList>
            <person name="Kono N."/>
            <person name="Arakawa K."/>
        </authorList>
    </citation>
    <scope>NUCLEOTIDE SEQUENCE [LARGE SCALE GENOMIC DNA]</scope>
</reference>
<gene>
    <name evidence="1" type="ORF">CDAR_59361</name>
</gene>
<name>A0AAV4X222_9ARAC</name>
<dbReference type="AlphaFoldDB" id="A0AAV4X222"/>
<evidence type="ECO:0000313" key="1">
    <source>
        <dbReference type="EMBL" id="GIY89275.1"/>
    </source>
</evidence>
<dbReference type="EMBL" id="BPLQ01015594">
    <property type="protein sequence ID" value="GIY89275.1"/>
    <property type="molecule type" value="Genomic_DNA"/>
</dbReference>
<dbReference type="Proteomes" id="UP001054837">
    <property type="component" value="Unassembled WGS sequence"/>
</dbReference>
<keyword evidence="2" id="KW-1185">Reference proteome</keyword>
<comment type="caution">
    <text evidence="1">The sequence shown here is derived from an EMBL/GenBank/DDBJ whole genome shotgun (WGS) entry which is preliminary data.</text>
</comment>